<dbReference type="OrthoDB" id="103349at2759"/>
<dbReference type="InterPro" id="IPR000917">
    <property type="entry name" value="Sulfatase_N"/>
</dbReference>
<organism evidence="9">
    <name type="scientific">Apis mellifera</name>
    <name type="common">Honeybee</name>
    <dbReference type="NCBI Taxonomy" id="7460"/>
    <lineage>
        <taxon>Eukaryota</taxon>
        <taxon>Metazoa</taxon>
        <taxon>Ecdysozoa</taxon>
        <taxon>Arthropoda</taxon>
        <taxon>Hexapoda</taxon>
        <taxon>Insecta</taxon>
        <taxon>Pterygota</taxon>
        <taxon>Neoptera</taxon>
        <taxon>Endopterygota</taxon>
        <taxon>Hymenoptera</taxon>
        <taxon>Apocrita</taxon>
        <taxon>Aculeata</taxon>
        <taxon>Apoidea</taxon>
        <taxon>Anthophila</taxon>
        <taxon>Apidae</taxon>
        <taxon>Apis</taxon>
    </lineage>
</organism>
<keyword evidence="5" id="KW-0106">Calcium</keyword>
<name>A0A7M7GWN5_APIME</name>
<evidence type="ECO:0000313" key="11">
    <source>
        <dbReference type="RefSeq" id="XP_006569022.1"/>
    </source>
</evidence>
<reference evidence="11" key="2">
    <citation type="submission" date="2025-04" db="UniProtKB">
        <authorList>
            <consortium name="RefSeq"/>
        </authorList>
    </citation>
    <scope>IDENTIFICATION</scope>
    <source>
        <strain evidence="11">DH4</strain>
        <tissue evidence="11">Whole body</tissue>
    </source>
</reference>
<dbReference type="GO" id="GO:0046872">
    <property type="term" value="F:metal ion binding"/>
    <property type="evidence" value="ECO:0007669"/>
    <property type="project" value="UniProtKB-KW"/>
</dbReference>
<evidence type="ECO:0000259" key="8">
    <source>
        <dbReference type="Pfam" id="PF00884"/>
    </source>
</evidence>
<gene>
    <name evidence="9" type="primary">552073</name>
    <name evidence="11" type="synonym">LOC552073</name>
</gene>
<keyword evidence="7" id="KW-0732">Signal</keyword>
<feature type="domain" description="Sulfatase N-terminal" evidence="8">
    <location>
        <begin position="28"/>
        <end position="349"/>
    </location>
</feature>
<evidence type="ECO:0000256" key="7">
    <source>
        <dbReference type="SAM" id="SignalP"/>
    </source>
</evidence>
<evidence type="ECO:0000256" key="1">
    <source>
        <dbReference type="ARBA" id="ARBA00001913"/>
    </source>
</evidence>
<keyword evidence="6" id="KW-0325">Glycoprotein</keyword>
<evidence type="ECO:0000256" key="4">
    <source>
        <dbReference type="ARBA" id="ARBA00022801"/>
    </source>
</evidence>
<sequence length="546" mass="61106">MIRIIRGMTLCICLTVFVVDHVVASARPHIVFILADDLGWNDVGFHGLSQIPTPNIDALAYTGLLLDRYYVSPICTPSRSALMTGKHPIHTGMQHGVLKCAEPRGLPLQEKLLPEYLRNLGYSTHMVGKWHLGFYTKEYTPTYRGFDSHLGFWSGHHDYFDHTAVEEPYWGLDMRRGLEPAWDLHGQYSTDVFTKEAVRLIDNHNTSRPMFLYLSHAAVHSGNPYNPLPAHDHDVAKFPKILDYNRRRFAGMLSKLDESVGLVVEALRKRKMLENSVIVFSTDNGGPPAGFNLNAASNFPLRGTKNTLWEGGVRGTGLVWSPKLINPGRISRQLIHISDWLPTLLTAVGGDPSNLAIDGVDMWRALNEDTISPRKMVLHNIDDIYGIAGITYGDWKFIQGSTYNGQWDDWYGPSGRDWAYDPYAVMESAAGRAAASVGLSLTAGNIEKLQQGAAIKCSTRNENLPLCKPLEAPCLFNVREDPCEKNNLIEKYPSIVSDLKEKLSLLNASAILPGNLPWDKRGNPDYWDHTWTNFGDYLNVFANNVS</sequence>
<dbReference type="Proteomes" id="UP000005203">
    <property type="component" value="Linkage group LG2"/>
</dbReference>
<feature type="chain" id="PRO_5044659713" evidence="7">
    <location>
        <begin position="26"/>
        <end position="546"/>
    </location>
</feature>
<keyword evidence="3" id="KW-0479">Metal-binding</keyword>
<dbReference type="PROSITE" id="PS00523">
    <property type="entry name" value="SULFATASE_1"/>
    <property type="match status" value="1"/>
</dbReference>
<evidence type="ECO:0000313" key="9">
    <source>
        <dbReference type="EnsemblMetazoa" id="XP_006569022"/>
    </source>
</evidence>
<dbReference type="Gene3D" id="3.40.720.10">
    <property type="entry name" value="Alkaline Phosphatase, subunit A"/>
    <property type="match status" value="1"/>
</dbReference>
<dbReference type="EnsemblMetazoa" id="XM_006568959">
    <property type="protein sequence ID" value="XP_006569022"/>
    <property type="gene ID" value="LOC552073"/>
</dbReference>
<dbReference type="RefSeq" id="XP_006569022.1">
    <property type="nucleotide sequence ID" value="XM_006568959.2"/>
</dbReference>
<evidence type="ECO:0000256" key="3">
    <source>
        <dbReference type="ARBA" id="ARBA00022723"/>
    </source>
</evidence>
<evidence type="ECO:0000256" key="5">
    <source>
        <dbReference type="ARBA" id="ARBA00022837"/>
    </source>
</evidence>
<dbReference type="InterPro" id="IPR024607">
    <property type="entry name" value="Sulfatase_CS"/>
</dbReference>
<evidence type="ECO:0000256" key="6">
    <source>
        <dbReference type="ARBA" id="ARBA00023180"/>
    </source>
</evidence>
<comment type="cofactor">
    <cofactor evidence="1">
        <name>Ca(2+)</name>
        <dbReference type="ChEBI" id="CHEBI:29108"/>
    </cofactor>
</comment>
<dbReference type="PANTHER" id="PTHR10342">
    <property type="entry name" value="ARYLSULFATASE"/>
    <property type="match status" value="1"/>
</dbReference>
<dbReference type="PANTHER" id="PTHR10342:SF273">
    <property type="entry name" value="RE14504P"/>
    <property type="match status" value="1"/>
</dbReference>
<dbReference type="AlphaFoldDB" id="A0A7M7GWN5"/>
<dbReference type="CDD" id="cd16029">
    <property type="entry name" value="4-S"/>
    <property type="match status" value="1"/>
</dbReference>
<keyword evidence="10" id="KW-1185">Reference proteome</keyword>
<dbReference type="KEGG" id="ame:552073"/>
<dbReference type="SUPFAM" id="SSF53649">
    <property type="entry name" value="Alkaline phosphatase-like"/>
    <property type="match status" value="1"/>
</dbReference>
<comment type="similarity">
    <text evidence="2">Belongs to the sulfatase family.</text>
</comment>
<protein>
    <submittedName>
        <fullName evidence="11">Arylsulfatase B</fullName>
    </submittedName>
</protein>
<dbReference type="Pfam" id="PF00884">
    <property type="entry name" value="Sulfatase"/>
    <property type="match status" value="1"/>
</dbReference>
<reference evidence="9" key="1">
    <citation type="submission" date="2021-01" db="UniProtKB">
        <authorList>
            <consortium name="EnsemblMetazoa"/>
        </authorList>
    </citation>
    <scope>IDENTIFICATION</scope>
    <source>
        <strain evidence="9">DH4</strain>
    </source>
</reference>
<dbReference type="PROSITE" id="PS00149">
    <property type="entry name" value="SULFATASE_2"/>
    <property type="match status" value="1"/>
</dbReference>
<dbReference type="GO" id="GO:0008484">
    <property type="term" value="F:sulfuric ester hydrolase activity"/>
    <property type="evidence" value="ECO:0007669"/>
    <property type="project" value="InterPro"/>
</dbReference>
<accession>A0A7M7GWN5</accession>
<keyword evidence="4" id="KW-0378">Hydrolase</keyword>
<dbReference type="InterPro" id="IPR047115">
    <property type="entry name" value="ARSB"/>
</dbReference>
<feature type="signal peptide" evidence="7">
    <location>
        <begin position="1"/>
        <end position="25"/>
    </location>
</feature>
<accession>A0A8B6Z7R7</accession>
<dbReference type="Gene3D" id="3.30.1120.10">
    <property type="match status" value="1"/>
</dbReference>
<dbReference type="InterPro" id="IPR017850">
    <property type="entry name" value="Alkaline_phosphatase_core_sf"/>
</dbReference>
<proteinExistence type="inferred from homology"/>
<dbReference type="GeneID" id="552073"/>
<evidence type="ECO:0000256" key="2">
    <source>
        <dbReference type="ARBA" id="ARBA00008779"/>
    </source>
</evidence>
<evidence type="ECO:0000313" key="10">
    <source>
        <dbReference type="Proteomes" id="UP000005203"/>
    </source>
</evidence>
<dbReference type="OMA" id="DMRNGTE"/>